<evidence type="ECO:0008006" key="2">
    <source>
        <dbReference type="Google" id="ProtNLM"/>
    </source>
</evidence>
<dbReference type="SUPFAM" id="SSF140804">
    <property type="entry name" value="YidB-like"/>
    <property type="match status" value="1"/>
</dbReference>
<dbReference type="Pfam" id="PF20159">
    <property type="entry name" value="YidB"/>
    <property type="match status" value="1"/>
</dbReference>
<accession>A0A1W1EHQ9</accession>
<dbReference type="InterPro" id="IPR045372">
    <property type="entry name" value="YidB"/>
</dbReference>
<gene>
    <name evidence="1" type="ORF">MNB_SV-15-1154</name>
</gene>
<reference evidence="1" key="1">
    <citation type="submission" date="2016-10" db="EMBL/GenBank/DDBJ databases">
        <authorList>
            <person name="de Groot N.N."/>
        </authorList>
    </citation>
    <scope>NUCLEOTIDE SEQUENCE</scope>
</reference>
<sequence length="139" mass="14771">MDFMDILKQASSMIEQDDDRETTGLDVGDITNALSSILGSNNSSSIDLGSIVSNLQSDTPVTNIIKSWIGDGDNESIDESSLLEMFGESKINEFATTLGIGKSSAIGALATAVPEIIDSVTNKDSSIADDMFTIIKKLF</sequence>
<dbReference type="InterPro" id="IPR027405">
    <property type="entry name" value="YidB-like"/>
</dbReference>
<dbReference type="EMBL" id="FRYL01000006">
    <property type="protein sequence ID" value="SHO80380.1"/>
    <property type="molecule type" value="Genomic_DNA"/>
</dbReference>
<dbReference type="Gene3D" id="1.10.10.690">
    <property type="entry name" value="YidB-like"/>
    <property type="match status" value="1"/>
</dbReference>
<proteinExistence type="predicted"/>
<organism evidence="1">
    <name type="scientific">hydrothermal vent metagenome</name>
    <dbReference type="NCBI Taxonomy" id="652676"/>
    <lineage>
        <taxon>unclassified sequences</taxon>
        <taxon>metagenomes</taxon>
        <taxon>ecological metagenomes</taxon>
    </lineage>
</organism>
<evidence type="ECO:0000313" key="1">
    <source>
        <dbReference type="EMBL" id="SHO80380.1"/>
    </source>
</evidence>
<dbReference type="AlphaFoldDB" id="A0A1W1EHQ9"/>
<protein>
    <recommendedName>
        <fullName evidence="2">DUF937 domain-containing protein</fullName>
    </recommendedName>
</protein>
<name>A0A1W1EHQ9_9ZZZZ</name>